<evidence type="ECO:0000313" key="2">
    <source>
        <dbReference type="Proteomes" id="UP000518315"/>
    </source>
</evidence>
<dbReference type="Proteomes" id="UP000518315">
    <property type="component" value="Unassembled WGS sequence"/>
</dbReference>
<sequence length="43" mass="4934">MIRCIDRLEEHQKGQIIVDGTELTNDLKKIDEVRRRGASPCVP</sequence>
<name>A0A7W5BM10_9HYPH</name>
<dbReference type="EMBL" id="JACHXH010000010">
    <property type="protein sequence ID" value="MBB3135387.1"/>
    <property type="molecule type" value="Genomic_DNA"/>
</dbReference>
<keyword evidence="2" id="KW-1185">Reference proteome</keyword>
<accession>A0A7W5BM10</accession>
<reference evidence="1 2" key="1">
    <citation type="submission" date="2020-08" db="EMBL/GenBank/DDBJ databases">
        <title>Genomic Encyclopedia of Type Strains, Phase III (KMG-III): the genomes of soil and plant-associated and newly described type strains.</title>
        <authorList>
            <person name="Whitman W."/>
        </authorList>
    </citation>
    <scope>NUCLEOTIDE SEQUENCE [LARGE SCALE GENOMIC DNA]</scope>
    <source>
        <strain evidence="1 2">CECT 4113</strain>
    </source>
</reference>
<protein>
    <submittedName>
        <fullName evidence="1">ABC-type polar amino acid transport system ATPase subunit</fullName>
    </submittedName>
</protein>
<comment type="caution">
    <text evidence="1">The sequence shown here is derived from an EMBL/GenBank/DDBJ whole genome shotgun (WGS) entry which is preliminary data.</text>
</comment>
<evidence type="ECO:0000313" key="1">
    <source>
        <dbReference type="EMBL" id="MBB3135387.1"/>
    </source>
</evidence>
<organism evidence="1 2">
    <name type="scientific">Rhizobium pisi</name>
    <dbReference type="NCBI Taxonomy" id="574561"/>
    <lineage>
        <taxon>Bacteria</taxon>
        <taxon>Pseudomonadati</taxon>
        <taxon>Pseudomonadota</taxon>
        <taxon>Alphaproteobacteria</taxon>
        <taxon>Hyphomicrobiales</taxon>
        <taxon>Rhizobiaceae</taxon>
        <taxon>Rhizobium/Agrobacterium group</taxon>
        <taxon>Rhizobium</taxon>
    </lineage>
</organism>
<gene>
    <name evidence="1" type="ORF">FHS26_003132</name>
</gene>
<proteinExistence type="predicted"/>
<dbReference type="AlphaFoldDB" id="A0A7W5BM10"/>